<reference evidence="3" key="1">
    <citation type="submission" date="2014-03" db="EMBL/GenBank/DDBJ databases">
        <authorList>
            <person name="Aksoy S."/>
            <person name="Warren W."/>
            <person name="Wilson R.K."/>
        </authorList>
    </citation>
    <scope>NUCLEOTIDE SEQUENCE [LARGE SCALE GENOMIC DNA]</scope>
    <source>
        <strain evidence="3">IAEA</strain>
    </source>
</reference>
<name>A0A1B0A6C9_GLOPL</name>
<feature type="region of interest" description="Disordered" evidence="1">
    <location>
        <begin position="1"/>
        <end position="25"/>
    </location>
</feature>
<dbReference type="EnsemblMetazoa" id="GPAI035749-RA">
    <property type="protein sequence ID" value="GPAI035749-PA"/>
    <property type="gene ID" value="GPAI035749"/>
</dbReference>
<dbReference type="Proteomes" id="UP000092445">
    <property type="component" value="Unassembled WGS sequence"/>
</dbReference>
<organism evidence="2 3">
    <name type="scientific">Glossina pallidipes</name>
    <name type="common">Tsetse fly</name>
    <dbReference type="NCBI Taxonomy" id="7398"/>
    <lineage>
        <taxon>Eukaryota</taxon>
        <taxon>Metazoa</taxon>
        <taxon>Ecdysozoa</taxon>
        <taxon>Arthropoda</taxon>
        <taxon>Hexapoda</taxon>
        <taxon>Insecta</taxon>
        <taxon>Pterygota</taxon>
        <taxon>Neoptera</taxon>
        <taxon>Endopterygota</taxon>
        <taxon>Diptera</taxon>
        <taxon>Brachycera</taxon>
        <taxon>Muscomorpha</taxon>
        <taxon>Hippoboscoidea</taxon>
        <taxon>Glossinidae</taxon>
        <taxon>Glossina</taxon>
    </lineage>
</organism>
<dbReference type="VEuPathDB" id="VectorBase:GPAI035749"/>
<sequence>MFMGSHCALLPQKDGNEEHRTEDATDLSTLEHKMRQKYYNDLVRVKGKLFASQHALLADDIDSNTENSSEAVETSALAAQAKTAYSDESGNMNAAHAQIEGSESETTTINKSSIEKTSPRTIGATLATECEGKHSTTGNSLDIATLKVYVKHADDEECNTKPFNAAEEGKTTQRVKEKSSRSNKSKKKRRKKRLNRHRKQANHGKSNGKKRSRRIHAHGRQRQVR</sequence>
<proteinExistence type="predicted"/>
<feature type="compositionally biased region" description="Basic residues" evidence="1">
    <location>
        <begin position="181"/>
        <end position="225"/>
    </location>
</feature>
<feature type="region of interest" description="Disordered" evidence="1">
    <location>
        <begin position="98"/>
        <end position="119"/>
    </location>
</feature>
<feature type="compositionally biased region" description="Basic and acidic residues" evidence="1">
    <location>
        <begin position="14"/>
        <end position="25"/>
    </location>
</feature>
<evidence type="ECO:0000256" key="1">
    <source>
        <dbReference type="SAM" id="MobiDB-lite"/>
    </source>
</evidence>
<evidence type="ECO:0000313" key="3">
    <source>
        <dbReference type="Proteomes" id="UP000092445"/>
    </source>
</evidence>
<accession>A0A1B0A6C9</accession>
<keyword evidence="3" id="KW-1185">Reference proteome</keyword>
<reference evidence="2" key="2">
    <citation type="submission" date="2020-05" db="UniProtKB">
        <authorList>
            <consortium name="EnsemblMetazoa"/>
        </authorList>
    </citation>
    <scope>IDENTIFICATION</scope>
    <source>
        <strain evidence="2">IAEA</strain>
    </source>
</reference>
<dbReference type="AlphaFoldDB" id="A0A1B0A6C9"/>
<evidence type="ECO:0000313" key="2">
    <source>
        <dbReference type="EnsemblMetazoa" id="GPAI035749-PA"/>
    </source>
</evidence>
<protein>
    <submittedName>
        <fullName evidence="2">Uncharacterized protein</fullName>
    </submittedName>
</protein>
<feature type="compositionally biased region" description="Basic and acidic residues" evidence="1">
    <location>
        <begin position="167"/>
        <end position="180"/>
    </location>
</feature>
<feature type="region of interest" description="Disordered" evidence="1">
    <location>
        <begin position="161"/>
        <end position="225"/>
    </location>
</feature>